<protein>
    <submittedName>
        <fullName evidence="1">Blr3565 protein</fullName>
    </submittedName>
</protein>
<dbReference type="InParanoid" id="Q89PB7"/>
<sequence length="131" mass="14969">MRRHPLISLRAAPLVELAAPMLEFDRVSCALARSFLGRNRCGPRRWQTSADEETAHALNRFVERSVKPFAKHAWRWPTSGSPVIQAGWIAPRRQIGNRSFRQNPGISLRCEHPACARERRESFRQASDKPA</sequence>
<dbReference type="AlphaFoldDB" id="Q89PB7"/>
<keyword evidence="2" id="KW-1185">Reference proteome</keyword>
<dbReference type="Proteomes" id="UP000002526">
    <property type="component" value="Chromosome"/>
</dbReference>
<dbReference type="EMBL" id="BA000040">
    <property type="protein sequence ID" value="BAC48830.1"/>
    <property type="molecule type" value="Genomic_DNA"/>
</dbReference>
<accession>Q89PB7</accession>
<dbReference type="OrthoDB" id="4618973at2"/>
<name>Q89PB7_BRADU</name>
<dbReference type="HOGENOM" id="CLU_1923559_0_0_5"/>
<reference evidence="2" key="1">
    <citation type="journal article" date="2002" name="DNA Res.">
        <title>Complete genomic sequence of nitrogen-fixing symbiotic bacterium Bradyrhizobium japonicum USDA110.</title>
        <authorList>
            <person name="Kaneko T."/>
            <person name="Nakamura Y."/>
            <person name="Sato S."/>
            <person name="Minamisawa K."/>
            <person name="Uchiumi T."/>
            <person name="Sasamoto S."/>
            <person name="Watanabe A."/>
            <person name="Idesawa K."/>
            <person name="Iriguchi M."/>
            <person name="Kawashima K."/>
            <person name="Kohara M."/>
            <person name="Matsumoto M."/>
            <person name="Shimpo S."/>
            <person name="Tsuruoka H."/>
            <person name="Wada T."/>
            <person name="Yamada M."/>
            <person name="Tabata S."/>
        </authorList>
    </citation>
    <scope>NUCLEOTIDE SEQUENCE [LARGE SCALE GENOMIC DNA]</scope>
    <source>
        <strain evidence="2">JCM 10833 / BCRC 13528 / IAM 13628 / NBRC 14792 / USDA 110</strain>
    </source>
</reference>
<gene>
    <name evidence="1" type="ordered locus">blr3565</name>
</gene>
<dbReference type="KEGG" id="bja:blr3565"/>
<dbReference type="EnsemblBacteria" id="BAC48830">
    <property type="protein sequence ID" value="BAC48830"/>
    <property type="gene ID" value="BAC48830"/>
</dbReference>
<evidence type="ECO:0000313" key="1">
    <source>
        <dbReference type="EMBL" id="BAC48830.1"/>
    </source>
</evidence>
<organism evidence="1 2">
    <name type="scientific">Bradyrhizobium diazoefficiens (strain JCM 10833 / BCRC 13528 / IAM 13628 / NBRC 14792 / USDA 110)</name>
    <dbReference type="NCBI Taxonomy" id="224911"/>
    <lineage>
        <taxon>Bacteria</taxon>
        <taxon>Pseudomonadati</taxon>
        <taxon>Pseudomonadota</taxon>
        <taxon>Alphaproteobacteria</taxon>
        <taxon>Hyphomicrobiales</taxon>
        <taxon>Nitrobacteraceae</taxon>
        <taxon>Bradyrhizobium</taxon>
    </lineage>
</organism>
<proteinExistence type="predicted"/>
<evidence type="ECO:0000313" key="2">
    <source>
        <dbReference type="Proteomes" id="UP000002526"/>
    </source>
</evidence>